<organism evidence="2">
    <name type="scientific">Mus musculus</name>
    <name type="common">Mouse</name>
    <dbReference type="NCBI Taxonomy" id="10090"/>
    <lineage>
        <taxon>Eukaryota</taxon>
        <taxon>Metazoa</taxon>
        <taxon>Chordata</taxon>
        <taxon>Craniata</taxon>
        <taxon>Vertebrata</taxon>
        <taxon>Euteleostomi</taxon>
        <taxon>Mammalia</taxon>
        <taxon>Eutheria</taxon>
        <taxon>Euarchontoglires</taxon>
        <taxon>Glires</taxon>
        <taxon>Rodentia</taxon>
        <taxon>Myomorpha</taxon>
        <taxon>Muroidea</taxon>
        <taxon>Muridae</taxon>
        <taxon>Murinae</taxon>
        <taxon>Mus</taxon>
        <taxon>Mus</taxon>
    </lineage>
</organism>
<feature type="region of interest" description="Disordered" evidence="1">
    <location>
        <begin position="39"/>
        <end position="148"/>
    </location>
</feature>
<dbReference type="AlphaFoldDB" id="Q8BQR2"/>
<reference evidence="2" key="7">
    <citation type="journal article" date="2005" name="Science">
        <title>The Transcriptional Landscape of the Mammalian Genome.</title>
        <authorList>
            <consortium name="The FANTOM Consortium"/>
            <consortium name="Riken Genome Exploration Research Group and Genome Science Group (Genome Network Project Core Group)"/>
        </authorList>
    </citation>
    <scope>NUCLEOTIDE SEQUENCE</scope>
    <source>
        <strain evidence="2">C57BL/6J</strain>
        <tissue evidence="2">Adipose</tissue>
    </source>
</reference>
<reference evidence="2" key="4">
    <citation type="journal article" date="2001" name="Nature">
        <title>Functional annotation of a full-length mouse cDNA collection.</title>
        <authorList>
            <consortium name="The RIKEN Genome Exploration Research Group Phase II Team and the FANTOM Consortium"/>
        </authorList>
    </citation>
    <scope>NUCLEOTIDE SEQUENCE</scope>
    <source>
        <strain evidence="2">C57BL/6J</strain>
        <tissue evidence="2">Adipose</tissue>
    </source>
</reference>
<feature type="compositionally biased region" description="Basic residues" evidence="1">
    <location>
        <begin position="68"/>
        <end position="80"/>
    </location>
</feature>
<sequence length="148" mass="15820">TFDDALGRGELRAPHGHGLLPAPAARWTQAAAFLLGGLRSASGQPPCRAPEYGASSDGGGRSAAPSLRRGRPRRELRRPRLRDTTRETAAARGWGPACAPPRSQLPGGLEGRSRALRTRRISGLSSGFTADRRPPRVGQMLWTPNPDL</sequence>
<accession>Q8BQR2</accession>
<reference evidence="2" key="3">
    <citation type="journal article" date="2000" name="Genome Res.">
        <title>RIKEN integrated sequence analysis (RISA) system--384-format sequencing pipeline with 384 multicapillary sequencer.</title>
        <authorList>
            <person name="Shibata K."/>
            <person name="Itoh M."/>
            <person name="Aizawa K."/>
            <person name="Nagaoka S."/>
            <person name="Sasaki N."/>
            <person name="Carninci P."/>
            <person name="Konno H."/>
            <person name="Akiyama J."/>
            <person name="Nishi K."/>
            <person name="Kitsunai T."/>
            <person name="Tashiro H."/>
            <person name="Itoh M."/>
            <person name="Sumi N."/>
            <person name="Ishii Y."/>
            <person name="Nakamura S."/>
            <person name="Hazama M."/>
            <person name="Nishine T."/>
            <person name="Harada A."/>
            <person name="Yamamoto R."/>
            <person name="Matsumoto H."/>
            <person name="Sakaguchi S."/>
            <person name="Ikegami T."/>
            <person name="Kashiwagi K."/>
            <person name="Fujiwake S."/>
            <person name="Inoue K."/>
            <person name="Togawa Y."/>
            <person name="Izawa M."/>
            <person name="Ohara E."/>
            <person name="Watahiki M."/>
            <person name="Yoneda Y."/>
            <person name="Ishikawa T."/>
            <person name="Ozawa K."/>
            <person name="Tanaka T."/>
            <person name="Matsuura S."/>
            <person name="Kawai J."/>
            <person name="Okazaki Y."/>
            <person name="Muramatsu M."/>
            <person name="Inoue Y."/>
            <person name="Kira A."/>
            <person name="Hayashizaki Y."/>
        </authorList>
    </citation>
    <scope>NUCLEOTIDE SEQUENCE</scope>
    <source>
        <strain evidence="2">C57BL/6J</strain>
        <tissue evidence="2">Adipose</tissue>
    </source>
</reference>
<evidence type="ECO:0000256" key="1">
    <source>
        <dbReference type="SAM" id="MobiDB-lite"/>
    </source>
</evidence>
<reference evidence="2" key="2">
    <citation type="journal article" date="2000" name="Genome Res.">
        <title>Normalization and subtraction of cap-trapper-selected cDNAs to prepare full-length cDNA libraries for rapid discovery of new genes.</title>
        <authorList>
            <person name="Carninci P."/>
            <person name="Shibata Y."/>
            <person name="Hayatsu N."/>
            <person name="Sugahara Y."/>
            <person name="Shibata K."/>
            <person name="Itoh M."/>
            <person name="Konno H."/>
            <person name="Okazaki Y."/>
            <person name="Muramatsu M."/>
            <person name="Hayashizaki Y."/>
        </authorList>
    </citation>
    <scope>NUCLEOTIDE SEQUENCE</scope>
    <source>
        <strain evidence="2">C57BL/6J</strain>
        <tissue evidence="2">Adipose</tissue>
    </source>
</reference>
<proteinExistence type="evidence at transcript level"/>
<name>Q8BQR2_MOUSE</name>
<protein>
    <submittedName>
        <fullName evidence="2">Uncharacterized protein</fullName>
    </submittedName>
</protein>
<evidence type="ECO:0000313" key="3">
    <source>
        <dbReference type="MGI" id="MGI:1920539"/>
    </source>
</evidence>
<reference evidence="2" key="1">
    <citation type="journal article" date="1999" name="Methods Enzymol.">
        <title>High-efficiency full-length cDNA cloning.</title>
        <authorList>
            <person name="Carninci P."/>
            <person name="Hayashizaki Y."/>
        </authorList>
    </citation>
    <scope>NUCLEOTIDE SEQUENCE</scope>
    <source>
        <strain evidence="2">C57BL/6J</strain>
        <tissue evidence="2">Adipose</tissue>
    </source>
</reference>
<reference evidence="2" key="5">
    <citation type="submission" date="2001-07" db="EMBL/GenBank/DDBJ databases">
        <authorList>
            <person name="Adachi J."/>
            <person name="Aizawa K."/>
            <person name="Akimura T."/>
            <person name="Arakawa T."/>
            <person name="Bono H."/>
            <person name="Carninci P."/>
            <person name="Fukuda S."/>
            <person name="Furuno M."/>
            <person name="Hanagaki T."/>
            <person name="Hara A."/>
            <person name="Hashizume W."/>
            <person name="Hayashida K."/>
            <person name="Hayatsu N."/>
            <person name="Hiramoto K."/>
            <person name="Hiraoka T."/>
            <person name="Hirozane T."/>
            <person name="Hori F."/>
            <person name="Imotani K."/>
            <person name="Ishii Y."/>
            <person name="Itoh M."/>
            <person name="Kagawa I."/>
            <person name="Kasukawa T."/>
            <person name="Katoh H."/>
            <person name="Kawai J."/>
            <person name="Kojima Y."/>
            <person name="Kondo S."/>
            <person name="Konno H."/>
            <person name="Kouda M."/>
            <person name="Koya S."/>
            <person name="Kurihara C."/>
            <person name="Matsuyama T."/>
            <person name="Miyazaki A."/>
            <person name="Murata M."/>
            <person name="Nakamura M."/>
            <person name="Nishi K."/>
            <person name="Nomura K."/>
            <person name="Numazaki R."/>
            <person name="Ohno M."/>
            <person name="Ohsato N."/>
            <person name="Okazaki Y."/>
            <person name="Saito R."/>
            <person name="Saitoh H."/>
            <person name="Sakai C."/>
            <person name="Sakai K."/>
            <person name="Sakazume N."/>
            <person name="Sano H."/>
            <person name="Sasaki D."/>
            <person name="Shibata K."/>
            <person name="Shinagawa A."/>
            <person name="Shiraki T."/>
            <person name="Sogabe Y."/>
            <person name="Tagami M."/>
            <person name="Tagawa A."/>
            <person name="Takahashi F."/>
            <person name="Takaku-Akahira S."/>
            <person name="Takeda Y."/>
            <person name="Tanaka T."/>
            <person name="Tomaru A."/>
            <person name="Toya T."/>
            <person name="Yasunishi A."/>
            <person name="Muramatsu M."/>
            <person name="Hayashizaki Y."/>
        </authorList>
    </citation>
    <scope>NUCLEOTIDE SEQUENCE</scope>
    <source>
        <strain evidence="2">C57BL/6J</strain>
        <tissue evidence="2">Adipose</tissue>
    </source>
</reference>
<evidence type="ECO:0000313" key="2">
    <source>
        <dbReference type="EMBL" id="BAC32823.1"/>
    </source>
</evidence>
<dbReference type="EMBL" id="AK046652">
    <property type="protein sequence ID" value="BAC32823.1"/>
    <property type="molecule type" value="mRNA"/>
</dbReference>
<dbReference type="AGR" id="MGI:1920539"/>
<gene>
    <name evidence="3" type="primary">1700031C06Rik</name>
</gene>
<feature type="non-terminal residue" evidence="2">
    <location>
        <position position="1"/>
    </location>
</feature>
<dbReference type="MGI" id="MGI:1920539">
    <property type="gene designation" value="1700031C06Rik"/>
</dbReference>
<reference evidence="2" key="6">
    <citation type="journal article" date="2002" name="Nature">
        <title>Analysis of the mouse transcriptome based on functional annotation of 60,770 full-length cDNAs.</title>
        <authorList>
            <consortium name="The FANTOM Consortium and the RIKEN Genome Exploration Research Group Phase I and II Team"/>
        </authorList>
    </citation>
    <scope>NUCLEOTIDE SEQUENCE</scope>
    <source>
        <strain evidence="2">C57BL/6J</strain>
        <tissue evidence="2">Adipose</tissue>
    </source>
</reference>
<reference evidence="2" key="8">
    <citation type="journal article" date="2005" name="Science">
        <title>Antisense Transcription in the Mammalian Transcriptome.</title>
        <authorList>
            <consortium name="RIKEN Genome Exploration Research Group and Genome Science Group (Genome Network Project Core Group) and the FANTOM Consortium"/>
        </authorList>
    </citation>
    <scope>NUCLEOTIDE SEQUENCE</scope>
    <source>
        <strain evidence="2">C57BL/6J</strain>
        <tissue evidence="2">Adipose</tissue>
    </source>
</reference>